<organism evidence="5 6">
    <name type="scientific">Rhodoplanes tepidamans</name>
    <name type="common">Rhodoplanes cryptolactis</name>
    <dbReference type="NCBI Taxonomy" id="200616"/>
    <lineage>
        <taxon>Bacteria</taxon>
        <taxon>Pseudomonadati</taxon>
        <taxon>Pseudomonadota</taxon>
        <taxon>Alphaproteobacteria</taxon>
        <taxon>Hyphomicrobiales</taxon>
        <taxon>Nitrobacteraceae</taxon>
        <taxon>Rhodoplanes</taxon>
    </lineage>
</organism>
<dbReference type="RefSeq" id="WP_272777805.1">
    <property type="nucleotide sequence ID" value="NZ_JAQQLI010000021.1"/>
</dbReference>
<reference evidence="5" key="1">
    <citation type="journal article" date="2023" name="Microbiol Resour">
        <title>Genome Sequences of Rhodoplanes serenus and Two Thermotolerant Strains, Rhodoplanes tepidamans and 'Rhodoplanes cryptolactis,' Further Refine the Genus.</title>
        <authorList>
            <person name="Rayyan A.A."/>
            <person name="Kyndt J.A."/>
        </authorList>
    </citation>
    <scope>NUCLEOTIDE SEQUENCE</scope>
    <source>
        <strain evidence="5">DSM 9987</strain>
    </source>
</reference>
<dbReference type="EMBL" id="JAQQLI010000021">
    <property type="protein sequence ID" value="MDC7786963.1"/>
    <property type="molecule type" value="Genomic_DNA"/>
</dbReference>
<evidence type="ECO:0000256" key="3">
    <source>
        <dbReference type="ARBA" id="ARBA00023163"/>
    </source>
</evidence>
<dbReference type="SMART" id="SM00345">
    <property type="entry name" value="HTH_GNTR"/>
    <property type="match status" value="1"/>
</dbReference>
<gene>
    <name evidence="5" type="ORF">PQJ73_14815</name>
</gene>
<keyword evidence="3" id="KW-0804">Transcription</keyword>
<dbReference type="Pfam" id="PF00392">
    <property type="entry name" value="GntR"/>
    <property type="match status" value="1"/>
</dbReference>
<keyword evidence="1" id="KW-0805">Transcription regulation</keyword>
<dbReference type="Pfam" id="PF07729">
    <property type="entry name" value="FCD"/>
    <property type="match status" value="1"/>
</dbReference>
<name>A0ABT5JBY6_RHOTP</name>
<sequence>MRLSIMPRGPEEGAPAAESAYFALPGADRPVSPPVAAVIAALEADIIRGRILPRGRLIEDHLMEDYGVKRHVVRAALDELERLGVVVKPRHRGAELRRFEADEIARLYDMREVLHRAAVRRMGTVTPERLAEVERWRARHAAAAATGDVVAVHRTNMMFHQGLFALCDNPFISNAIRLHDWLSFPIRAYGVADAEALARACAEHVEMVRLLGEGRLDRLEELAVAHMAPARRIYEGKFVALPARPAG</sequence>
<dbReference type="Gene3D" id="1.10.10.10">
    <property type="entry name" value="Winged helix-like DNA-binding domain superfamily/Winged helix DNA-binding domain"/>
    <property type="match status" value="1"/>
</dbReference>
<keyword evidence="2" id="KW-0238">DNA-binding</keyword>
<dbReference type="Proteomes" id="UP001165652">
    <property type="component" value="Unassembled WGS sequence"/>
</dbReference>
<dbReference type="InterPro" id="IPR036388">
    <property type="entry name" value="WH-like_DNA-bd_sf"/>
</dbReference>
<dbReference type="InterPro" id="IPR008920">
    <property type="entry name" value="TF_FadR/GntR_C"/>
</dbReference>
<evidence type="ECO:0000313" key="6">
    <source>
        <dbReference type="Proteomes" id="UP001165652"/>
    </source>
</evidence>
<feature type="domain" description="HTH gntR-type" evidence="4">
    <location>
        <begin position="32"/>
        <end position="99"/>
    </location>
</feature>
<evidence type="ECO:0000256" key="2">
    <source>
        <dbReference type="ARBA" id="ARBA00023125"/>
    </source>
</evidence>
<dbReference type="SUPFAM" id="SSF48008">
    <property type="entry name" value="GntR ligand-binding domain-like"/>
    <property type="match status" value="1"/>
</dbReference>
<dbReference type="InterPro" id="IPR011711">
    <property type="entry name" value="GntR_C"/>
</dbReference>
<reference evidence="5" key="2">
    <citation type="submission" date="2023-02" db="EMBL/GenBank/DDBJ databases">
        <authorList>
            <person name="Rayyan A."/>
            <person name="Meyer T."/>
            <person name="Kyndt J.A."/>
        </authorList>
    </citation>
    <scope>NUCLEOTIDE SEQUENCE</scope>
    <source>
        <strain evidence="5">DSM 9987</strain>
    </source>
</reference>
<dbReference type="SMART" id="SM00895">
    <property type="entry name" value="FCD"/>
    <property type="match status" value="1"/>
</dbReference>
<dbReference type="InterPro" id="IPR036390">
    <property type="entry name" value="WH_DNA-bd_sf"/>
</dbReference>
<dbReference type="PROSITE" id="PS50949">
    <property type="entry name" value="HTH_GNTR"/>
    <property type="match status" value="1"/>
</dbReference>
<dbReference type="PANTHER" id="PTHR43537">
    <property type="entry name" value="TRANSCRIPTIONAL REGULATOR, GNTR FAMILY"/>
    <property type="match status" value="1"/>
</dbReference>
<dbReference type="Gene3D" id="1.20.120.530">
    <property type="entry name" value="GntR ligand-binding domain-like"/>
    <property type="match status" value="1"/>
</dbReference>
<evidence type="ECO:0000259" key="4">
    <source>
        <dbReference type="PROSITE" id="PS50949"/>
    </source>
</evidence>
<dbReference type="SUPFAM" id="SSF46785">
    <property type="entry name" value="Winged helix' DNA-binding domain"/>
    <property type="match status" value="1"/>
</dbReference>
<proteinExistence type="predicted"/>
<dbReference type="PANTHER" id="PTHR43537:SF49">
    <property type="entry name" value="TRANSCRIPTIONAL REGULATORY PROTEIN"/>
    <property type="match status" value="1"/>
</dbReference>
<comment type="caution">
    <text evidence="5">The sequence shown here is derived from an EMBL/GenBank/DDBJ whole genome shotgun (WGS) entry which is preliminary data.</text>
</comment>
<accession>A0ABT5JBY6</accession>
<protein>
    <submittedName>
        <fullName evidence="5">GntR family transcriptional regulator</fullName>
    </submittedName>
</protein>
<keyword evidence="6" id="KW-1185">Reference proteome</keyword>
<dbReference type="InterPro" id="IPR000524">
    <property type="entry name" value="Tscrpt_reg_HTH_GntR"/>
</dbReference>
<evidence type="ECO:0000313" key="5">
    <source>
        <dbReference type="EMBL" id="MDC7786963.1"/>
    </source>
</evidence>
<evidence type="ECO:0000256" key="1">
    <source>
        <dbReference type="ARBA" id="ARBA00023015"/>
    </source>
</evidence>